<dbReference type="EMBL" id="HG996468">
    <property type="protein sequence ID" value="CAG1850437.1"/>
    <property type="molecule type" value="Genomic_DNA"/>
</dbReference>
<dbReference type="EnsemblPlants" id="Ma03_t17000.1">
    <property type="protein sequence ID" value="Ma03_p17000.1"/>
    <property type="gene ID" value="Ma03_g17000"/>
</dbReference>
<dbReference type="Proteomes" id="UP000012960">
    <property type="component" value="Unplaced"/>
</dbReference>
<name>A0A804ID01_MUSAM</name>
<dbReference type="InParanoid" id="A0A804ID01"/>
<proteinExistence type="predicted"/>
<dbReference type="Gramene" id="Ma03_t17000.1">
    <property type="protein sequence ID" value="Ma03_p17000.1"/>
    <property type="gene ID" value="Ma03_g17000"/>
</dbReference>
<dbReference type="Gene3D" id="3.80.10.10">
    <property type="entry name" value="Ribonuclease Inhibitor"/>
    <property type="match status" value="1"/>
</dbReference>
<gene>
    <name evidence="1" type="ORF">GSMUA_201290.1</name>
</gene>
<dbReference type="AlphaFoldDB" id="A0A804ID01"/>
<reference evidence="2" key="2">
    <citation type="submission" date="2021-05" db="UniProtKB">
        <authorList>
            <consortium name="EnsemblPlants"/>
        </authorList>
    </citation>
    <scope>IDENTIFICATION</scope>
    <source>
        <strain evidence="2">subsp. malaccensis</strain>
    </source>
</reference>
<evidence type="ECO:0000313" key="1">
    <source>
        <dbReference type="EMBL" id="CAG1850437.1"/>
    </source>
</evidence>
<protein>
    <submittedName>
        <fullName evidence="1">(wild Malaysian banana) hypothetical protein</fullName>
    </submittedName>
</protein>
<sequence>MDAVEALRVIGSKLRKKLDFSVDPCSGDRGWIVAGRSDVPVFADNVTLSPCICSFFSSQLAQEPEFSKPPFLSDLYPTWNYPNGTIPAHWVSLPLVHLSLLGNRVSGTIPEEMGDMITFDDL</sequence>
<accession>A0A804ID01</accession>
<evidence type="ECO:0000313" key="3">
    <source>
        <dbReference type="Proteomes" id="UP000012960"/>
    </source>
</evidence>
<keyword evidence="3" id="KW-1185">Reference proteome</keyword>
<dbReference type="InterPro" id="IPR032675">
    <property type="entry name" value="LRR_dom_sf"/>
</dbReference>
<reference evidence="1" key="1">
    <citation type="submission" date="2021-03" db="EMBL/GenBank/DDBJ databases">
        <authorList>
            <consortium name="Genoscope - CEA"/>
            <person name="William W."/>
        </authorList>
    </citation>
    <scope>NUCLEOTIDE SEQUENCE</scope>
    <source>
        <strain evidence="1">Doubled-haploid Pahang</strain>
    </source>
</reference>
<evidence type="ECO:0000313" key="2">
    <source>
        <dbReference type="EnsemblPlants" id="Ma03_p17000.1"/>
    </source>
</evidence>
<organism evidence="2 3">
    <name type="scientific">Musa acuminata subsp. malaccensis</name>
    <name type="common">Wild banana</name>
    <name type="synonym">Musa malaccensis</name>
    <dbReference type="NCBI Taxonomy" id="214687"/>
    <lineage>
        <taxon>Eukaryota</taxon>
        <taxon>Viridiplantae</taxon>
        <taxon>Streptophyta</taxon>
        <taxon>Embryophyta</taxon>
        <taxon>Tracheophyta</taxon>
        <taxon>Spermatophyta</taxon>
        <taxon>Magnoliopsida</taxon>
        <taxon>Liliopsida</taxon>
        <taxon>Zingiberales</taxon>
        <taxon>Musaceae</taxon>
        <taxon>Musa</taxon>
    </lineage>
</organism>